<keyword evidence="3" id="KW-0731">Sigma factor</keyword>
<dbReference type="Gene3D" id="1.10.10.10">
    <property type="entry name" value="Winged helix-like DNA-binding domain superfamily/Winged helix DNA-binding domain"/>
    <property type="match status" value="1"/>
</dbReference>
<dbReference type="InterPro" id="IPR013324">
    <property type="entry name" value="RNA_pol_sigma_r3/r4-like"/>
</dbReference>
<comment type="caution">
    <text evidence="7">The sequence shown here is derived from an EMBL/GenBank/DDBJ whole genome shotgun (WGS) entry which is preliminary data.</text>
</comment>
<organism evidence="7 8">
    <name type="scientific">Peribacillus huizhouensis</name>
    <dbReference type="NCBI Taxonomy" id="1501239"/>
    <lineage>
        <taxon>Bacteria</taxon>
        <taxon>Bacillati</taxon>
        <taxon>Bacillota</taxon>
        <taxon>Bacilli</taxon>
        <taxon>Bacillales</taxon>
        <taxon>Bacillaceae</taxon>
        <taxon>Peribacillus</taxon>
    </lineage>
</organism>
<evidence type="ECO:0000313" key="7">
    <source>
        <dbReference type="EMBL" id="MBA9026162.1"/>
    </source>
</evidence>
<dbReference type="InterPro" id="IPR014284">
    <property type="entry name" value="RNA_pol_sigma-70_dom"/>
</dbReference>
<gene>
    <name evidence="7" type="ORF">HNP81_001447</name>
</gene>
<keyword evidence="4" id="KW-0804">Transcription</keyword>
<evidence type="ECO:0000256" key="1">
    <source>
        <dbReference type="ARBA" id="ARBA00010641"/>
    </source>
</evidence>
<dbReference type="RefSeq" id="WP_182502078.1">
    <property type="nucleotide sequence ID" value="NZ_JACJHX010000003.1"/>
</dbReference>
<evidence type="ECO:0000259" key="6">
    <source>
        <dbReference type="Pfam" id="PF08281"/>
    </source>
</evidence>
<dbReference type="InterPro" id="IPR039425">
    <property type="entry name" value="RNA_pol_sigma-70-like"/>
</dbReference>
<keyword evidence="8" id="KW-1185">Reference proteome</keyword>
<feature type="domain" description="RNA polymerase sigma-70 region 2" evidence="5">
    <location>
        <begin position="15"/>
        <end position="81"/>
    </location>
</feature>
<accession>A0ABR6CMA9</accession>
<proteinExistence type="inferred from homology"/>
<dbReference type="PANTHER" id="PTHR43133:SF60">
    <property type="entry name" value="RNA POLYMERASE SIGMA FACTOR SIGV"/>
    <property type="match status" value="1"/>
</dbReference>
<keyword evidence="2" id="KW-0805">Transcription regulation</keyword>
<name>A0ABR6CMA9_9BACI</name>
<evidence type="ECO:0000256" key="2">
    <source>
        <dbReference type="ARBA" id="ARBA00023015"/>
    </source>
</evidence>
<dbReference type="Pfam" id="PF08281">
    <property type="entry name" value="Sigma70_r4_2"/>
    <property type="match status" value="1"/>
</dbReference>
<evidence type="ECO:0000259" key="5">
    <source>
        <dbReference type="Pfam" id="PF04542"/>
    </source>
</evidence>
<dbReference type="SUPFAM" id="SSF88946">
    <property type="entry name" value="Sigma2 domain of RNA polymerase sigma factors"/>
    <property type="match status" value="1"/>
</dbReference>
<sequence>MFKKRKIEKAFIQFVTENEANLYRFAYNYVKNQQDALDVVQESIRKGLCSIHKIEDVSVIKSWMYRIVINTSIDSNRKHKKVHPMESEAIELHLLGGTDKYENIDLKNALESLPHNYHAIILLRFFEDLKIEEIAKVLEENANTIKTRLYRALKLLRIELEDGIQEDQRYEKNETTYKRISKY</sequence>
<dbReference type="EMBL" id="JACJHX010000003">
    <property type="protein sequence ID" value="MBA9026162.1"/>
    <property type="molecule type" value="Genomic_DNA"/>
</dbReference>
<dbReference type="NCBIfam" id="TIGR02937">
    <property type="entry name" value="sigma70-ECF"/>
    <property type="match status" value="1"/>
</dbReference>
<dbReference type="InterPro" id="IPR036388">
    <property type="entry name" value="WH-like_DNA-bd_sf"/>
</dbReference>
<feature type="domain" description="RNA polymerase sigma factor 70 region 4 type 2" evidence="6">
    <location>
        <begin position="106"/>
        <end position="156"/>
    </location>
</feature>
<evidence type="ECO:0000256" key="4">
    <source>
        <dbReference type="ARBA" id="ARBA00023163"/>
    </source>
</evidence>
<protein>
    <submittedName>
        <fullName evidence="7">RNA polymerase sigma-70 factor (ECF subfamily)</fullName>
    </submittedName>
</protein>
<dbReference type="InterPro" id="IPR013325">
    <property type="entry name" value="RNA_pol_sigma_r2"/>
</dbReference>
<dbReference type="InterPro" id="IPR013249">
    <property type="entry name" value="RNA_pol_sigma70_r4_t2"/>
</dbReference>
<reference evidence="7 8" key="1">
    <citation type="submission" date="2020-08" db="EMBL/GenBank/DDBJ databases">
        <title>Genomic Encyclopedia of Type Strains, Phase IV (KMG-IV): sequencing the most valuable type-strain genomes for metagenomic binning, comparative biology and taxonomic classification.</title>
        <authorList>
            <person name="Goeker M."/>
        </authorList>
    </citation>
    <scope>NUCLEOTIDE SEQUENCE [LARGE SCALE GENOMIC DNA]</scope>
    <source>
        <strain evidence="7 8">DSM 105481</strain>
    </source>
</reference>
<dbReference type="Gene3D" id="1.10.1740.10">
    <property type="match status" value="1"/>
</dbReference>
<evidence type="ECO:0000256" key="3">
    <source>
        <dbReference type="ARBA" id="ARBA00023082"/>
    </source>
</evidence>
<dbReference type="CDD" id="cd06171">
    <property type="entry name" value="Sigma70_r4"/>
    <property type="match status" value="1"/>
</dbReference>
<dbReference type="Proteomes" id="UP000626697">
    <property type="component" value="Unassembled WGS sequence"/>
</dbReference>
<dbReference type="InterPro" id="IPR007627">
    <property type="entry name" value="RNA_pol_sigma70_r2"/>
</dbReference>
<comment type="similarity">
    <text evidence="1">Belongs to the sigma-70 factor family. ECF subfamily.</text>
</comment>
<dbReference type="Pfam" id="PF04542">
    <property type="entry name" value="Sigma70_r2"/>
    <property type="match status" value="1"/>
</dbReference>
<dbReference type="SUPFAM" id="SSF88659">
    <property type="entry name" value="Sigma3 and sigma4 domains of RNA polymerase sigma factors"/>
    <property type="match status" value="1"/>
</dbReference>
<dbReference type="PANTHER" id="PTHR43133">
    <property type="entry name" value="RNA POLYMERASE ECF-TYPE SIGMA FACTO"/>
    <property type="match status" value="1"/>
</dbReference>
<evidence type="ECO:0000313" key="8">
    <source>
        <dbReference type="Proteomes" id="UP000626697"/>
    </source>
</evidence>